<dbReference type="PROSITE" id="PS51257">
    <property type="entry name" value="PROKAR_LIPOPROTEIN"/>
    <property type="match status" value="1"/>
</dbReference>
<feature type="compositionally biased region" description="Low complexity" evidence="1">
    <location>
        <begin position="49"/>
        <end position="58"/>
    </location>
</feature>
<keyword evidence="4" id="KW-1185">Reference proteome</keyword>
<feature type="chain" id="PRO_5045350898" evidence="2">
    <location>
        <begin position="19"/>
        <end position="416"/>
    </location>
</feature>
<proteinExistence type="predicted"/>
<sequence length="416" mass="43132">MSKRIAATLLLSALGLSACSQLAPSIPSGGPKPEAAGTTAPDVAGPSGGATSSESSSPSAPPSSPASSPASSQPSSPAGSTEPAPAAEPPTQISAAAKAAKAQLGVHVYWHDLDDAATARANADRLFDYVVGLGANSVAISFPIYVDGVRPTKAYTIPGKTPSPATLGIVLAEASARGLRTTVRPLVDEANILDSQGDWRGSIRPVDATTFFASYQAVLNPYLDQAQASKAATFVVGAELDSLVHDTDLWKTLTTAAGQRFSGQLAYADNWTEWADGLAAIPNAVTGIDAYPELKVSNDATVAQLTSAWTAWLKHRPASTLSKTVMQEVGIVATDGAYSQPVKWEVAGQAVNPRIQIDWFTAACGAARSLNMDGLYFWNLDAYTDPSHADPNGPGSFVQRGDEAIKSCFASGWEGQ</sequence>
<dbReference type="EMBL" id="BAAAQN010000001">
    <property type="protein sequence ID" value="GAA2010868.1"/>
    <property type="molecule type" value="Genomic_DNA"/>
</dbReference>
<dbReference type="Proteomes" id="UP001500751">
    <property type="component" value="Unassembled WGS sequence"/>
</dbReference>
<evidence type="ECO:0000313" key="4">
    <source>
        <dbReference type="Proteomes" id="UP001500751"/>
    </source>
</evidence>
<dbReference type="SUPFAM" id="SSF51445">
    <property type="entry name" value="(Trans)glycosidases"/>
    <property type="match status" value="1"/>
</dbReference>
<comment type="caution">
    <text evidence="3">The sequence shown here is derived from an EMBL/GenBank/DDBJ whole genome shotgun (WGS) entry which is preliminary data.</text>
</comment>
<name>A0ABN2TKE8_9ACTN</name>
<keyword evidence="2" id="KW-0732">Signal</keyword>
<feature type="region of interest" description="Disordered" evidence="1">
    <location>
        <begin position="21"/>
        <end position="89"/>
    </location>
</feature>
<accession>A0ABN2TKE8</accession>
<evidence type="ECO:0000256" key="1">
    <source>
        <dbReference type="SAM" id="MobiDB-lite"/>
    </source>
</evidence>
<reference evidence="3 4" key="1">
    <citation type="journal article" date="2019" name="Int. J. Syst. Evol. Microbiol.">
        <title>The Global Catalogue of Microorganisms (GCM) 10K type strain sequencing project: providing services to taxonomists for standard genome sequencing and annotation.</title>
        <authorList>
            <consortium name="The Broad Institute Genomics Platform"/>
            <consortium name="The Broad Institute Genome Sequencing Center for Infectious Disease"/>
            <person name="Wu L."/>
            <person name="Ma J."/>
        </authorList>
    </citation>
    <scope>NUCLEOTIDE SEQUENCE [LARGE SCALE GENOMIC DNA]</scope>
    <source>
        <strain evidence="3 4">JCM 16014</strain>
    </source>
</reference>
<gene>
    <name evidence="3" type="ORF">GCM10009839_01040</name>
</gene>
<feature type="signal peptide" evidence="2">
    <location>
        <begin position="1"/>
        <end position="18"/>
    </location>
</feature>
<evidence type="ECO:0000313" key="3">
    <source>
        <dbReference type="EMBL" id="GAA2010868.1"/>
    </source>
</evidence>
<dbReference type="CDD" id="cd19608">
    <property type="entry name" value="GH113_mannanase-like"/>
    <property type="match status" value="1"/>
</dbReference>
<dbReference type="InterPro" id="IPR055151">
    <property type="entry name" value="GH113"/>
</dbReference>
<feature type="compositionally biased region" description="Low complexity" evidence="1">
    <location>
        <begin position="65"/>
        <end position="89"/>
    </location>
</feature>
<dbReference type="Gene3D" id="3.20.20.80">
    <property type="entry name" value="Glycosidases"/>
    <property type="match status" value="1"/>
</dbReference>
<dbReference type="Pfam" id="PF22612">
    <property type="entry name" value="GH113"/>
    <property type="match status" value="1"/>
</dbReference>
<evidence type="ECO:0000256" key="2">
    <source>
        <dbReference type="SAM" id="SignalP"/>
    </source>
</evidence>
<dbReference type="InterPro" id="IPR017853">
    <property type="entry name" value="GH"/>
</dbReference>
<organism evidence="3 4">
    <name type="scientific">Catenulispora yoronensis</name>
    <dbReference type="NCBI Taxonomy" id="450799"/>
    <lineage>
        <taxon>Bacteria</taxon>
        <taxon>Bacillati</taxon>
        <taxon>Actinomycetota</taxon>
        <taxon>Actinomycetes</taxon>
        <taxon>Catenulisporales</taxon>
        <taxon>Catenulisporaceae</taxon>
        <taxon>Catenulispora</taxon>
    </lineage>
</organism>
<dbReference type="RefSeq" id="WP_344663436.1">
    <property type="nucleotide sequence ID" value="NZ_BAAAQN010000001.1"/>
</dbReference>
<protein>
    <submittedName>
        <fullName evidence="3">Uncharacterized protein</fullName>
    </submittedName>
</protein>